<feature type="transmembrane region" description="Helical" evidence="1">
    <location>
        <begin position="54"/>
        <end position="76"/>
    </location>
</feature>
<dbReference type="EMBL" id="LZLQ01000015">
    <property type="protein sequence ID" value="OBK19552.1"/>
    <property type="molecule type" value="Genomic_DNA"/>
</dbReference>
<dbReference type="Proteomes" id="UP000093629">
    <property type="component" value="Unassembled WGS sequence"/>
</dbReference>
<evidence type="ECO:0008006" key="4">
    <source>
        <dbReference type="Google" id="ProtNLM"/>
    </source>
</evidence>
<feature type="transmembrane region" description="Helical" evidence="1">
    <location>
        <begin position="96"/>
        <end position="117"/>
    </location>
</feature>
<sequence length="254" mass="26467">MGGLERVPLQRHRTIASVVMWCMVLVLALVATVDPVRIGVTVALSSRPRSLGPLVAFWLGGLAVSTVVTATVLFGMRDVTLAAVHRVQLAAASPNAGHIQVAMGVLALAVAAVTMGLSPHRQVREGLASTDLTEPRALSRLVTRGEEALRSRPLGMAFALGVGMLVDFRLLAALTAIAASGAAPGVQIGASGMYILIALSFVEIPLVSQLAAPATTDRIMGSVHRWTKDRRQQVAAVVIGVVGVLLMTRGIGHA</sequence>
<gene>
    <name evidence="2" type="ORF">A5636_18715</name>
</gene>
<dbReference type="Pfam" id="PF11139">
    <property type="entry name" value="SfLAP"/>
    <property type="match status" value="1"/>
</dbReference>
<feature type="transmembrane region" description="Helical" evidence="1">
    <location>
        <begin position="154"/>
        <end position="179"/>
    </location>
</feature>
<keyword evidence="3" id="KW-1185">Reference proteome</keyword>
<protein>
    <recommendedName>
        <fullName evidence="4">GAP family protein</fullName>
    </recommendedName>
</protein>
<comment type="caution">
    <text evidence="2">The sequence shown here is derived from an EMBL/GenBank/DDBJ whole genome shotgun (WGS) entry which is preliminary data.</text>
</comment>
<dbReference type="AlphaFoldDB" id="A0A1A3NGM4"/>
<feature type="transmembrane region" description="Helical" evidence="1">
    <location>
        <begin position="191"/>
        <end position="212"/>
    </location>
</feature>
<proteinExistence type="predicted"/>
<organism evidence="2 3">
    <name type="scientific">Mycobacterium asiaticum</name>
    <dbReference type="NCBI Taxonomy" id="1790"/>
    <lineage>
        <taxon>Bacteria</taxon>
        <taxon>Bacillati</taxon>
        <taxon>Actinomycetota</taxon>
        <taxon>Actinomycetes</taxon>
        <taxon>Mycobacteriales</taxon>
        <taxon>Mycobacteriaceae</taxon>
        <taxon>Mycobacterium</taxon>
    </lineage>
</organism>
<keyword evidence="1" id="KW-1133">Transmembrane helix</keyword>
<evidence type="ECO:0000256" key="1">
    <source>
        <dbReference type="SAM" id="Phobius"/>
    </source>
</evidence>
<feature type="transmembrane region" description="Helical" evidence="1">
    <location>
        <begin position="233"/>
        <end position="252"/>
    </location>
</feature>
<accession>A0A1A3NGM4</accession>
<evidence type="ECO:0000313" key="3">
    <source>
        <dbReference type="Proteomes" id="UP000093629"/>
    </source>
</evidence>
<keyword evidence="1" id="KW-0812">Transmembrane</keyword>
<feature type="transmembrane region" description="Helical" evidence="1">
    <location>
        <begin position="15"/>
        <end position="33"/>
    </location>
</feature>
<dbReference type="InterPro" id="IPR021315">
    <property type="entry name" value="Gap/Sap"/>
</dbReference>
<evidence type="ECO:0000313" key="2">
    <source>
        <dbReference type="EMBL" id="OBK19552.1"/>
    </source>
</evidence>
<name>A0A1A3NGM4_MYCAS</name>
<keyword evidence="1" id="KW-0472">Membrane</keyword>
<reference evidence="3" key="1">
    <citation type="submission" date="2016-06" db="EMBL/GenBank/DDBJ databases">
        <authorList>
            <person name="Sutton G."/>
            <person name="Brinkac L."/>
            <person name="Sanka R."/>
            <person name="Adams M."/>
            <person name="Lau E."/>
            <person name="Garcia-Basteiro A."/>
            <person name="Lopez-Varela E."/>
            <person name="Palencia S."/>
        </authorList>
    </citation>
    <scope>NUCLEOTIDE SEQUENCE [LARGE SCALE GENOMIC DNA]</scope>
    <source>
        <strain evidence="3">1245139.5</strain>
    </source>
</reference>